<proteinExistence type="predicted"/>
<feature type="domain" description="Methyltransferase FkbM" evidence="2">
    <location>
        <begin position="109"/>
        <end position="260"/>
    </location>
</feature>
<dbReference type="InterPro" id="IPR006342">
    <property type="entry name" value="FkbM_mtfrase"/>
</dbReference>
<dbReference type="Gene3D" id="3.40.50.150">
    <property type="entry name" value="Vaccinia Virus protein VP39"/>
    <property type="match status" value="1"/>
</dbReference>
<dbReference type="InterPro" id="IPR052514">
    <property type="entry name" value="SAM-dependent_MTase"/>
</dbReference>
<name>A0A6C0DCE5_9ZZZZ</name>
<keyword evidence="1" id="KW-0812">Transmembrane</keyword>
<protein>
    <recommendedName>
        <fullName evidence="2">Methyltransferase FkbM domain-containing protein</fullName>
    </recommendedName>
</protein>
<reference evidence="3" key="1">
    <citation type="journal article" date="2020" name="Nature">
        <title>Giant virus diversity and host interactions through global metagenomics.</title>
        <authorList>
            <person name="Schulz F."/>
            <person name="Roux S."/>
            <person name="Paez-Espino D."/>
            <person name="Jungbluth S."/>
            <person name="Walsh D.A."/>
            <person name="Denef V.J."/>
            <person name="McMahon K.D."/>
            <person name="Konstantinidis K.T."/>
            <person name="Eloe-Fadrosh E.A."/>
            <person name="Kyrpides N.C."/>
            <person name="Woyke T."/>
        </authorList>
    </citation>
    <scope>NUCLEOTIDE SEQUENCE</scope>
    <source>
        <strain evidence="3">GVMAG-M-3300023174-131</strain>
    </source>
</reference>
<evidence type="ECO:0000256" key="1">
    <source>
        <dbReference type="SAM" id="Phobius"/>
    </source>
</evidence>
<dbReference type="Pfam" id="PF05050">
    <property type="entry name" value="Methyltransf_21"/>
    <property type="match status" value="1"/>
</dbReference>
<dbReference type="AlphaFoldDB" id="A0A6C0DCE5"/>
<keyword evidence="1" id="KW-0472">Membrane</keyword>
<dbReference type="InterPro" id="IPR029063">
    <property type="entry name" value="SAM-dependent_MTases_sf"/>
</dbReference>
<dbReference type="PANTHER" id="PTHR34203:SF15">
    <property type="entry name" value="SLL1173 PROTEIN"/>
    <property type="match status" value="1"/>
</dbReference>
<organism evidence="3">
    <name type="scientific">viral metagenome</name>
    <dbReference type="NCBI Taxonomy" id="1070528"/>
    <lineage>
        <taxon>unclassified sequences</taxon>
        <taxon>metagenomes</taxon>
        <taxon>organismal metagenomes</taxon>
    </lineage>
</organism>
<accession>A0A6C0DCE5</accession>
<feature type="transmembrane region" description="Helical" evidence="1">
    <location>
        <begin position="6"/>
        <end position="23"/>
    </location>
</feature>
<dbReference type="NCBIfam" id="TIGR01444">
    <property type="entry name" value="fkbM_fam"/>
    <property type="match status" value="1"/>
</dbReference>
<dbReference type="PANTHER" id="PTHR34203">
    <property type="entry name" value="METHYLTRANSFERASE, FKBM FAMILY PROTEIN"/>
    <property type="match status" value="1"/>
</dbReference>
<keyword evidence="1" id="KW-1133">Transmembrane helix</keyword>
<dbReference type="EMBL" id="MN739565">
    <property type="protein sequence ID" value="QHT13295.1"/>
    <property type="molecule type" value="Genomic_DNA"/>
</dbReference>
<evidence type="ECO:0000313" key="3">
    <source>
        <dbReference type="EMBL" id="QHT13295.1"/>
    </source>
</evidence>
<sequence>MLNFIYYLLIIVIIFNIKFLKFFNLQTYINTVNDLFIKLKHVLFSKSSCIQINLMNNDLSLCKVKDEYYYTIAKDISIGSRTIRKGYIWDEYLRLQIDKISDINQCAIDIGANIGYHSIYMSKKFKQVYSFEPQKEIFNILNLNIKKNNITNIITYNNAVGNENKKIKLSCSNNSIHNSIKKIDEDGCESVNMIRLDDIQRLNNIGYIKIDVEGYEYNVLLGAINLIKKYRPIIIFEEHNDIKMFDTPNTINLLEELNYEVIRLLPYVDDYIAYPK</sequence>
<evidence type="ECO:0000259" key="2">
    <source>
        <dbReference type="Pfam" id="PF05050"/>
    </source>
</evidence>
<dbReference type="SUPFAM" id="SSF53335">
    <property type="entry name" value="S-adenosyl-L-methionine-dependent methyltransferases"/>
    <property type="match status" value="1"/>
</dbReference>